<evidence type="ECO:0000313" key="1">
    <source>
        <dbReference type="EMBL" id="CAG5106260.1"/>
    </source>
</evidence>
<accession>A0A8J2HP74</accession>
<comment type="caution">
    <text evidence="1">The sequence shown here is derived from an EMBL/GenBank/DDBJ whole genome shotgun (WGS) entry which is preliminary data.</text>
</comment>
<dbReference type="EMBL" id="CAJNRD030001124">
    <property type="protein sequence ID" value="CAG5106260.1"/>
    <property type="molecule type" value="Genomic_DNA"/>
</dbReference>
<name>A0A8J2HP74_COTCN</name>
<proteinExistence type="predicted"/>
<evidence type="ECO:0000313" key="2">
    <source>
        <dbReference type="Proteomes" id="UP000786811"/>
    </source>
</evidence>
<dbReference type="Proteomes" id="UP000786811">
    <property type="component" value="Unassembled WGS sequence"/>
</dbReference>
<organism evidence="1 2">
    <name type="scientific">Cotesia congregata</name>
    <name type="common">Parasitoid wasp</name>
    <name type="synonym">Apanteles congregatus</name>
    <dbReference type="NCBI Taxonomy" id="51543"/>
    <lineage>
        <taxon>Eukaryota</taxon>
        <taxon>Metazoa</taxon>
        <taxon>Ecdysozoa</taxon>
        <taxon>Arthropoda</taxon>
        <taxon>Hexapoda</taxon>
        <taxon>Insecta</taxon>
        <taxon>Pterygota</taxon>
        <taxon>Neoptera</taxon>
        <taxon>Endopterygota</taxon>
        <taxon>Hymenoptera</taxon>
        <taxon>Apocrita</taxon>
        <taxon>Ichneumonoidea</taxon>
        <taxon>Braconidae</taxon>
        <taxon>Microgastrinae</taxon>
        <taxon>Cotesia</taxon>
    </lineage>
</organism>
<reference evidence="1" key="1">
    <citation type="submission" date="2021-04" db="EMBL/GenBank/DDBJ databases">
        <authorList>
            <person name="Chebbi M.A.C M."/>
        </authorList>
    </citation>
    <scope>NUCLEOTIDE SEQUENCE</scope>
</reference>
<dbReference type="AlphaFoldDB" id="A0A8J2HP74"/>
<sequence>MRDTTRYLPALTYSLFPLSRAHPYRLLLLTILQYHNHVINSLLLPLQLNLSQLTFKKFGAHVFENSKVGLRLRLLESCCAAVRDGERAWKNHLEGTAGHLASPPPCRLRGTTTAYCITFIHTTCQVKVSKWSRQLRFFNIEILRRHELDAFIGLLAHQNKWQFRAEFTSESPQVQLDLDSIRHNYSKRIPDIRSGNKSAGSQLIFFSFKSSIKRNSPSVFIILQLWFQIYHLLQSGPRTDGTSVLHLNSINHSSKLAILEDDHINALLDQSFDLLNNLIAVISDGNIDSDALAVVTNSTSFMIYISFIFPCKYFDVITDPARLSGLSRSLLESHACWRTLWEGPLLRLPRGRTENCTPAGPIFGDRCSRSPGRPTERRLSAQFLIGSL</sequence>
<gene>
    <name evidence="1" type="ORF">HICCMSTLAB_LOCUS12171</name>
</gene>
<keyword evidence="2" id="KW-1185">Reference proteome</keyword>
<protein>
    <submittedName>
        <fullName evidence="1">Uncharacterized protein</fullName>
    </submittedName>
</protein>